<evidence type="ECO:0000313" key="2">
    <source>
        <dbReference type="EMBL" id="SVE54162.1"/>
    </source>
</evidence>
<evidence type="ECO:0000256" key="1">
    <source>
        <dbReference type="SAM" id="MobiDB-lite"/>
    </source>
</evidence>
<gene>
    <name evidence="2" type="ORF">METZ01_LOCUS507016</name>
</gene>
<accession>A0A383EBB2</accession>
<protein>
    <submittedName>
        <fullName evidence="2">Uncharacterized protein</fullName>
    </submittedName>
</protein>
<feature type="region of interest" description="Disordered" evidence="1">
    <location>
        <begin position="1"/>
        <end position="24"/>
    </location>
</feature>
<name>A0A383EBB2_9ZZZZ</name>
<dbReference type="EMBL" id="UINC01224508">
    <property type="protein sequence ID" value="SVE54162.1"/>
    <property type="molecule type" value="Genomic_DNA"/>
</dbReference>
<dbReference type="AlphaFoldDB" id="A0A383EBB2"/>
<sequence>MEEESAAAEAATEVGQDENDSKLG</sequence>
<proteinExistence type="predicted"/>
<feature type="non-terminal residue" evidence="2">
    <location>
        <position position="24"/>
    </location>
</feature>
<organism evidence="2">
    <name type="scientific">marine metagenome</name>
    <dbReference type="NCBI Taxonomy" id="408172"/>
    <lineage>
        <taxon>unclassified sequences</taxon>
        <taxon>metagenomes</taxon>
        <taxon>ecological metagenomes</taxon>
    </lineage>
</organism>
<reference evidence="2" key="1">
    <citation type="submission" date="2018-05" db="EMBL/GenBank/DDBJ databases">
        <authorList>
            <person name="Lanie J.A."/>
            <person name="Ng W.-L."/>
            <person name="Kazmierczak K.M."/>
            <person name="Andrzejewski T.M."/>
            <person name="Davidsen T.M."/>
            <person name="Wayne K.J."/>
            <person name="Tettelin H."/>
            <person name="Glass J.I."/>
            <person name="Rusch D."/>
            <person name="Podicherti R."/>
            <person name="Tsui H.-C.T."/>
            <person name="Winkler M.E."/>
        </authorList>
    </citation>
    <scope>NUCLEOTIDE SEQUENCE</scope>
</reference>